<dbReference type="AlphaFoldDB" id="A0A699KLR6"/>
<evidence type="ECO:0000256" key="2">
    <source>
        <dbReference type="SAM" id="MobiDB-lite"/>
    </source>
</evidence>
<evidence type="ECO:0000313" key="3">
    <source>
        <dbReference type="EMBL" id="GFA96211.1"/>
    </source>
</evidence>
<proteinExistence type="predicted"/>
<feature type="region of interest" description="Disordered" evidence="2">
    <location>
        <begin position="1"/>
        <end position="21"/>
    </location>
</feature>
<keyword evidence="1" id="KW-0175">Coiled coil</keyword>
<gene>
    <name evidence="3" type="ORF">Tci_668183</name>
</gene>
<feature type="coiled-coil region" evidence="1">
    <location>
        <begin position="132"/>
        <end position="164"/>
    </location>
</feature>
<feature type="non-terminal residue" evidence="3">
    <location>
        <position position="1"/>
    </location>
</feature>
<name>A0A699KLR6_TANCI</name>
<protein>
    <recommendedName>
        <fullName evidence="4">Reverse transcriptase domain-containing protein</fullName>
    </recommendedName>
</protein>
<comment type="caution">
    <text evidence="3">The sequence shown here is derived from an EMBL/GenBank/DDBJ whole genome shotgun (WGS) entry which is preliminary data.</text>
</comment>
<reference evidence="3" key="1">
    <citation type="journal article" date="2019" name="Sci. Rep.">
        <title>Draft genome of Tanacetum cinerariifolium, the natural source of mosquito coil.</title>
        <authorList>
            <person name="Yamashiro T."/>
            <person name="Shiraishi A."/>
            <person name="Satake H."/>
            <person name="Nakayama K."/>
        </authorList>
    </citation>
    <scope>NUCLEOTIDE SEQUENCE</scope>
</reference>
<sequence length="248" mass="27640">KPASPVRDVNEGETCPTDSGFIADQDRATLRVTCQVSSSKDDAPIKGRRIDEEEGITGRVSSDTEEIRIDEGEVAVKRTSEDTEEMATVLTSMDAATVLAGRIDVPTGTYSISTAGPLKGKEVMVESDTPKKQRLQEQIDAQVARELEEQQEREDKRMTKQIARDAEVARIHAEEELQGMINSLDRTNDVGNKMHKAFPLLEESSHWQYKFPLPVEGVPTARRIEIPLPGVCTAMMQKLPVKENWQLH</sequence>
<organism evidence="3">
    <name type="scientific">Tanacetum cinerariifolium</name>
    <name type="common">Dalmatian daisy</name>
    <name type="synonym">Chrysanthemum cinerariifolium</name>
    <dbReference type="NCBI Taxonomy" id="118510"/>
    <lineage>
        <taxon>Eukaryota</taxon>
        <taxon>Viridiplantae</taxon>
        <taxon>Streptophyta</taxon>
        <taxon>Embryophyta</taxon>
        <taxon>Tracheophyta</taxon>
        <taxon>Spermatophyta</taxon>
        <taxon>Magnoliopsida</taxon>
        <taxon>eudicotyledons</taxon>
        <taxon>Gunneridae</taxon>
        <taxon>Pentapetalae</taxon>
        <taxon>asterids</taxon>
        <taxon>campanulids</taxon>
        <taxon>Asterales</taxon>
        <taxon>Asteraceae</taxon>
        <taxon>Asteroideae</taxon>
        <taxon>Anthemideae</taxon>
        <taxon>Anthemidinae</taxon>
        <taxon>Tanacetum</taxon>
    </lineage>
</organism>
<accession>A0A699KLR6</accession>
<evidence type="ECO:0008006" key="4">
    <source>
        <dbReference type="Google" id="ProtNLM"/>
    </source>
</evidence>
<dbReference type="EMBL" id="BKCJ010522834">
    <property type="protein sequence ID" value="GFA96211.1"/>
    <property type="molecule type" value="Genomic_DNA"/>
</dbReference>
<evidence type="ECO:0000256" key="1">
    <source>
        <dbReference type="SAM" id="Coils"/>
    </source>
</evidence>